<organism evidence="1 2">
    <name type="scientific">Coraliomargarita algicola</name>
    <dbReference type="NCBI Taxonomy" id="3092156"/>
    <lineage>
        <taxon>Bacteria</taxon>
        <taxon>Pseudomonadati</taxon>
        <taxon>Verrucomicrobiota</taxon>
        <taxon>Opitutia</taxon>
        <taxon>Puniceicoccales</taxon>
        <taxon>Coraliomargaritaceae</taxon>
        <taxon>Coraliomargarita</taxon>
    </lineage>
</organism>
<accession>A0ABZ0RN12</accession>
<reference evidence="1 2" key="1">
    <citation type="submission" date="2023-11" db="EMBL/GenBank/DDBJ databases">
        <title>Coraliomargarita sp. nov., isolated from marine algae.</title>
        <authorList>
            <person name="Lee J.K."/>
            <person name="Baek J.H."/>
            <person name="Kim J.M."/>
            <person name="Choi D.G."/>
            <person name="Jeon C.O."/>
        </authorList>
    </citation>
    <scope>NUCLEOTIDE SEQUENCE [LARGE SCALE GENOMIC DNA]</scope>
    <source>
        <strain evidence="1 2">J2-16</strain>
    </source>
</reference>
<keyword evidence="2" id="KW-1185">Reference proteome</keyword>
<gene>
    <name evidence="1" type="ORF">SH580_07235</name>
</gene>
<dbReference type="RefSeq" id="WP_319834344.1">
    <property type="nucleotide sequence ID" value="NZ_CP138858.1"/>
</dbReference>
<evidence type="ECO:0008006" key="3">
    <source>
        <dbReference type="Google" id="ProtNLM"/>
    </source>
</evidence>
<dbReference type="EMBL" id="CP138858">
    <property type="protein sequence ID" value="WPJ97502.1"/>
    <property type="molecule type" value="Genomic_DNA"/>
</dbReference>
<evidence type="ECO:0000313" key="1">
    <source>
        <dbReference type="EMBL" id="WPJ97502.1"/>
    </source>
</evidence>
<dbReference type="Proteomes" id="UP001324993">
    <property type="component" value="Chromosome"/>
</dbReference>
<name>A0ABZ0RN12_9BACT</name>
<evidence type="ECO:0000313" key="2">
    <source>
        <dbReference type="Proteomes" id="UP001324993"/>
    </source>
</evidence>
<protein>
    <recommendedName>
        <fullName evidence="3">Transposase</fullName>
    </recommendedName>
</protein>
<proteinExistence type="predicted"/>
<sequence>MSHSPKPKKGKRSAIDVFFDAVGAMVPSCGPAMRMVELGQQRPLKLGEKFVLLYNTPLCPHCNCNRAKFNEEKAKMRSAR</sequence>